<dbReference type="GO" id="GO:0005829">
    <property type="term" value="C:cytosol"/>
    <property type="evidence" value="ECO:0007669"/>
    <property type="project" value="TreeGrafter"/>
</dbReference>
<dbReference type="Proteomes" id="UP000193719">
    <property type="component" value="Unassembled WGS sequence"/>
</dbReference>
<gene>
    <name evidence="6" type="ORF">BCR36DRAFT_582192</name>
</gene>
<evidence type="ECO:0000256" key="1">
    <source>
        <dbReference type="ARBA" id="ARBA00022741"/>
    </source>
</evidence>
<comment type="caution">
    <text evidence="6">The sequence shown here is derived from an EMBL/GenBank/DDBJ whole genome shotgun (WGS) entry which is preliminary data.</text>
</comment>
<evidence type="ECO:0000256" key="2">
    <source>
        <dbReference type="ARBA" id="ARBA00022840"/>
    </source>
</evidence>
<dbReference type="PROSITE" id="PS50011">
    <property type="entry name" value="PROTEIN_KINASE_DOM"/>
    <property type="match status" value="1"/>
</dbReference>
<dbReference type="PANTHER" id="PTHR24346:SF51">
    <property type="entry name" value="PAS DOMAIN-CONTAINING SERINE_THREONINE-PROTEIN KINASE"/>
    <property type="match status" value="1"/>
</dbReference>
<dbReference type="GO" id="GO:0005634">
    <property type="term" value="C:nucleus"/>
    <property type="evidence" value="ECO:0007669"/>
    <property type="project" value="TreeGrafter"/>
</dbReference>
<dbReference type="SMART" id="SM00220">
    <property type="entry name" value="S_TKc"/>
    <property type="match status" value="1"/>
</dbReference>
<dbReference type="InterPro" id="IPR008271">
    <property type="entry name" value="Ser/Thr_kinase_AS"/>
</dbReference>
<sequence length="447" mass="51660">MLNTFESTLMRELHENEDYKENLDSTVINIIEIVDSNIGKLKGFINGEKCHCTSITLSLLEDGIEILFNEEFNNNIEIQTPDISDSQTSIITIEKSDEEVDSVPALRKSSSVSSIGDVMNSHQSNKSVIIKDLISHNNLLERFPPSGSKLDDYEIIEPLGQGSFGFVRRAKKKASDEEVIIKFIVRSNILRSSWIRDNNTLIPHEIHILLYLSKIYPFEGIQNILDYWQDEFYYYFVLESDHDIDLFEYIETFEIDIPTAREIFLQVVKIVHHLHTHGIVHMDIKDENIIINKESRKVKLIDFGSSSYYNDGTIFKHFVSSGDYSAPETFTNKYEGPPQDIWSLGVLLYTIIFKRVPFEVKPTTLLPSSISAPKLGDVYKNSSNSIQSNTKKIMMNYNEIKFPDDFKKENPKLYELLKLMLNKDYKKRPNIKSVLEHPWLNPKVDDK</sequence>
<dbReference type="AlphaFoldDB" id="A0A1Y1VD60"/>
<dbReference type="GO" id="GO:0035556">
    <property type="term" value="P:intracellular signal transduction"/>
    <property type="evidence" value="ECO:0007669"/>
    <property type="project" value="TreeGrafter"/>
</dbReference>
<keyword evidence="6" id="KW-0418">Kinase</keyword>
<dbReference type="SUPFAM" id="SSF56112">
    <property type="entry name" value="Protein kinase-like (PK-like)"/>
    <property type="match status" value="1"/>
</dbReference>
<accession>A0A1Y1VD60</accession>
<keyword evidence="7" id="KW-1185">Reference proteome</keyword>
<keyword evidence="6" id="KW-0808">Transferase</keyword>
<organism evidence="6 7">
    <name type="scientific">Piromyces finnis</name>
    <dbReference type="NCBI Taxonomy" id="1754191"/>
    <lineage>
        <taxon>Eukaryota</taxon>
        <taxon>Fungi</taxon>
        <taxon>Fungi incertae sedis</taxon>
        <taxon>Chytridiomycota</taxon>
        <taxon>Chytridiomycota incertae sedis</taxon>
        <taxon>Neocallimastigomycetes</taxon>
        <taxon>Neocallimastigales</taxon>
        <taxon>Neocallimastigaceae</taxon>
        <taxon>Piromyces</taxon>
    </lineage>
</organism>
<dbReference type="STRING" id="1754191.A0A1Y1VD60"/>
<keyword evidence="2 3" id="KW-0067">ATP-binding</keyword>
<reference evidence="6 7" key="2">
    <citation type="submission" date="2016-08" db="EMBL/GenBank/DDBJ databases">
        <title>Pervasive Adenine N6-methylation of Active Genes in Fungi.</title>
        <authorList>
            <consortium name="DOE Joint Genome Institute"/>
            <person name="Mondo S.J."/>
            <person name="Dannebaum R.O."/>
            <person name="Kuo R.C."/>
            <person name="Labutti K."/>
            <person name="Haridas S."/>
            <person name="Kuo A."/>
            <person name="Salamov A."/>
            <person name="Ahrendt S.R."/>
            <person name="Lipzen A."/>
            <person name="Sullivan W."/>
            <person name="Andreopoulos W.B."/>
            <person name="Clum A."/>
            <person name="Lindquist E."/>
            <person name="Daum C."/>
            <person name="Ramamoorthy G.K."/>
            <person name="Gryganskyi A."/>
            <person name="Culley D."/>
            <person name="Magnuson J.K."/>
            <person name="James T.Y."/>
            <person name="O'Malley M.A."/>
            <person name="Stajich J.E."/>
            <person name="Spatafora J.W."/>
            <person name="Visel A."/>
            <person name="Grigoriev I.V."/>
        </authorList>
    </citation>
    <scope>NUCLEOTIDE SEQUENCE [LARGE SCALE GENOMIC DNA]</scope>
    <source>
        <strain evidence="7">finn</strain>
    </source>
</reference>
<dbReference type="Gene3D" id="3.30.200.20">
    <property type="entry name" value="Phosphorylase Kinase, domain 1"/>
    <property type="match status" value="1"/>
</dbReference>
<keyword evidence="1 3" id="KW-0547">Nucleotide-binding</keyword>
<reference evidence="6 7" key="1">
    <citation type="submission" date="2016-08" db="EMBL/GenBank/DDBJ databases">
        <title>Genomes of anaerobic fungi encode conserved fungal cellulosomes for biomass hydrolysis.</title>
        <authorList>
            <consortium name="DOE Joint Genome Institute"/>
            <person name="Haitjema C.H."/>
            <person name="Gilmore S.P."/>
            <person name="Henske J.K."/>
            <person name="Solomon K.V."/>
            <person name="De Groot R."/>
            <person name="Kuo A."/>
            <person name="Mondo S.J."/>
            <person name="Salamov A.A."/>
            <person name="Labutti K."/>
            <person name="Zhao Z."/>
            <person name="Chiniquy J."/>
            <person name="Barry K."/>
            <person name="Brewer H.M."/>
            <person name="Purvine S.O."/>
            <person name="Wright A.T."/>
            <person name="Boxma B."/>
            <person name="Van Alen T."/>
            <person name="Hackstein J.H."/>
            <person name="Baker S.E."/>
            <person name="Grigoriev I.V."/>
            <person name="O'Malley M.A."/>
        </authorList>
    </citation>
    <scope>NUCLEOTIDE SEQUENCE [LARGE SCALE GENOMIC DNA]</scope>
    <source>
        <strain evidence="7">finn</strain>
    </source>
</reference>
<dbReference type="GO" id="GO:0005524">
    <property type="term" value="F:ATP binding"/>
    <property type="evidence" value="ECO:0007669"/>
    <property type="project" value="UniProtKB-UniRule"/>
</dbReference>
<proteinExistence type="inferred from homology"/>
<dbReference type="InterPro" id="IPR000719">
    <property type="entry name" value="Prot_kinase_dom"/>
</dbReference>
<evidence type="ECO:0000313" key="7">
    <source>
        <dbReference type="Proteomes" id="UP000193719"/>
    </source>
</evidence>
<dbReference type="Pfam" id="PF00069">
    <property type="entry name" value="Pkinase"/>
    <property type="match status" value="1"/>
</dbReference>
<dbReference type="PROSITE" id="PS00107">
    <property type="entry name" value="PROTEIN_KINASE_ATP"/>
    <property type="match status" value="1"/>
</dbReference>
<protein>
    <submittedName>
        <fullName evidence="6">Kinase-like protein</fullName>
    </submittedName>
</protein>
<dbReference type="Gene3D" id="1.10.510.10">
    <property type="entry name" value="Transferase(Phosphotransferase) domain 1"/>
    <property type="match status" value="1"/>
</dbReference>
<comment type="similarity">
    <text evidence="4">Belongs to the protein kinase superfamily.</text>
</comment>
<evidence type="ECO:0000256" key="3">
    <source>
        <dbReference type="PROSITE-ProRule" id="PRU10141"/>
    </source>
</evidence>
<evidence type="ECO:0000256" key="4">
    <source>
        <dbReference type="RuleBase" id="RU000304"/>
    </source>
</evidence>
<dbReference type="InterPro" id="IPR017441">
    <property type="entry name" value="Protein_kinase_ATP_BS"/>
</dbReference>
<evidence type="ECO:0000313" key="6">
    <source>
        <dbReference type="EMBL" id="ORX53339.1"/>
    </source>
</evidence>
<dbReference type="PANTHER" id="PTHR24346">
    <property type="entry name" value="MAP/MICROTUBULE AFFINITY-REGULATING KINASE"/>
    <property type="match status" value="1"/>
</dbReference>
<name>A0A1Y1VD60_9FUNG</name>
<dbReference type="GO" id="GO:0045719">
    <property type="term" value="P:negative regulation of glycogen biosynthetic process"/>
    <property type="evidence" value="ECO:0007669"/>
    <property type="project" value="TreeGrafter"/>
</dbReference>
<feature type="domain" description="Protein kinase" evidence="5">
    <location>
        <begin position="153"/>
        <end position="440"/>
    </location>
</feature>
<keyword evidence="4" id="KW-0723">Serine/threonine-protein kinase</keyword>
<dbReference type="EMBL" id="MCFH01000013">
    <property type="protein sequence ID" value="ORX53339.1"/>
    <property type="molecule type" value="Genomic_DNA"/>
</dbReference>
<feature type="binding site" evidence="3">
    <location>
        <position position="182"/>
    </location>
    <ligand>
        <name>ATP</name>
        <dbReference type="ChEBI" id="CHEBI:30616"/>
    </ligand>
</feature>
<dbReference type="InterPro" id="IPR011009">
    <property type="entry name" value="Kinase-like_dom_sf"/>
</dbReference>
<evidence type="ECO:0000259" key="5">
    <source>
        <dbReference type="PROSITE" id="PS50011"/>
    </source>
</evidence>
<dbReference type="GO" id="GO:0004674">
    <property type="term" value="F:protein serine/threonine kinase activity"/>
    <property type="evidence" value="ECO:0007669"/>
    <property type="project" value="UniProtKB-KW"/>
</dbReference>
<dbReference type="OrthoDB" id="10252171at2759"/>
<dbReference type="PROSITE" id="PS00108">
    <property type="entry name" value="PROTEIN_KINASE_ST"/>
    <property type="match status" value="1"/>
</dbReference>